<evidence type="ECO:0000259" key="1">
    <source>
        <dbReference type="Pfam" id="PF13173"/>
    </source>
</evidence>
<dbReference type="InterPro" id="IPR025420">
    <property type="entry name" value="DUF4143"/>
</dbReference>
<evidence type="ECO:0000313" key="3">
    <source>
        <dbReference type="EMBL" id="TDU70847.1"/>
    </source>
</evidence>
<dbReference type="SUPFAM" id="SSF52540">
    <property type="entry name" value="P-loop containing nucleoside triphosphate hydrolases"/>
    <property type="match status" value="1"/>
</dbReference>
<dbReference type="EMBL" id="SOCA01000003">
    <property type="protein sequence ID" value="TDU70847.1"/>
    <property type="molecule type" value="Genomic_DNA"/>
</dbReference>
<dbReference type="InterPro" id="IPR027417">
    <property type="entry name" value="P-loop_NTPase"/>
</dbReference>
<dbReference type="OrthoDB" id="9801684at2"/>
<feature type="domain" description="AAA" evidence="1">
    <location>
        <begin position="23"/>
        <end position="139"/>
    </location>
</feature>
<dbReference type="Proteomes" id="UP000295662">
    <property type="component" value="Unassembled WGS sequence"/>
</dbReference>
<sequence>MTFPAIPRAQLREVIEASVREWPVTLILGPRQCGKSHLVKLLGAPSGQFFDLEDMVDETRLRLHPQSVLGEMRGLVIIDEAQRMPELMPVLRVLADRPGSPARFVLTGSVALPLRKTAGESLAGRINTIEMGGFGIHELNDADITKLWLRGGFPPSFLADTDAVSLRWRRQYLRQVLEGDLHQLVDTRLDALQLQRMSMGLAHYNGQIWNESELAQIVGTTPRTIGRYMDLFWRLFHVRLLPPYYVNVGKRLRKAPKLLFRDSGLPHVLLGIDSLATLQSHPKMGGSWEAFVIDQIIRLLGVYEDRCSHYGVHSGAELDLVIETPLGLIGFEIKYAPPTMTASMKSVMADLKPARLYAIYMGDRDYPLAGPDDPIRAIGLSQLPELAIQLREEFKLDLL</sequence>
<dbReference type="PANTHER" id="PTHR43566:SF2">
    <property type="entry name" value="DUF4143 DOMAIN-CONTAINING PROTEIN"/>
    <property type="match status" value="1"/>
</dbReference>
<evidence type="ECO:0000313" key="4">
    <source>
        <dbReference type="Proteomes" id="UP000295662"/>
    </source>
</evidence>
<dbReference type="InterPro" id="IPR041682">
    <property type="entry name" value="AAA_14"/>
</dbReference>
<comment type="caution">
    <text evidence="3">The sequence shown here is derived from an EMBL/GenBank/DDBJ whole genome shotgun (WGS) entry which is preliminary data.</text>
</comment>
<accession>A0A4R7S1I5</accession>
<name>A0A4R7S1I5_9BACT</name>
<dbReference type="AlphaFoldDB" id="A0A4R7S1I5"/>
<dbReference type="Pfam" id="PF13635">
    <property type="entry name" value="DUF4143"/>
    <property type="match status" value="1"/>
</dbReference>
<reference evidence="3 4" key="1">
    <citation type="submission" date="2019-03" db="EMBL/GenBank/DDBJ databases">
        <title>Genomic Encyclopedia of Archaeal and Bacterial Type Strains, Phase II (KMG-II): from individual species to whole genera.</title>
        <authorList>
            <person name="Goeker M."/>
        </authorList>
    </citation>
    <scope>NUCLEOTIDE SEQUENCE [LARGE SCALE GENOMIC DNA]</scope>
    <source>
        <strain evidence="3 4">ATCC 25309</strain>
    </source>
</reference>
<dbReference type="Pfam" id="PF13173">
    <property type="entry name" value="AAA_14"/>
    <property type="match status" value="1"/>
</dbReference>
<keyword evidence="4" id="KW-1185">Reference proteome</keyword>
<dbReference type="PANTHER" id="PTHR43566">
    <property type="entry name" value="CONSERVED PROTEIN"/>
    <property type="match status" value="1"/>
</dbReference>
<proteinExistence type="predicted"/>
<evidence type="ECO:0000259" key="2">
    <source>
        <dbReference type="Pfam" id="PF13635"/>
    </source>
</evidence>
<evidence type="ECO:0008006" key="5">
    <source>
        <dbReference type="Google" id="ProtNLM"/>
    </source>
</evidence>
<feature type="domain" description="DUF4143" evidence="2">
    <location>
        <begin position="180"/>
        <end position="336"/>
    </location>
</feature>
<protein>
    <recommendedName>
        <fullName evidence="5">AAA+ ATPase domain-containing protein</fullName>
    </recommendedName>
</protein>
<gene>
    <name evidence="3" type="ORF">EI77_01965</name>
</gene>
<organism evidence="3 4">
    <name type="scientific">Prosthecobacter fusiformis</name>
    <dbReference type="NCBI Taxonomy" id="48464"/>
    <lineage>
        <taxon>Bacteria</taxon>
        <taxon>Pseudomonadati</taxon>
        <taxon>Verrucomicrobiota</taxon>
        <taxon>Verrucomicrobiia</taxon>
        <taxon>Verrucomicrobiales</taxon>
        <taxon>Verrucomicrobiaceae</taxon>
        <taxon>Prosthecobacter</taxon>
    </lineage>
</organism>